<evidence type="ECO:0000313" key="10">
    <source>
        <dbReference type="Proteomes" id="UP001235939"/>
    </source>
</evidence>
<dbReference type="Pfam" id="PF01728">
    <property type="entry name" value="FtsJ"/>
    <property type="match status" value="1"/>
</dbReference>
<feature type="active site" description="Proton acceptor" evidence="7">
    <location>
        <position position="245"/>
    </location>
</feature>
<evidence type="ECO:0000256" key="1">
    <source>
        <dbReference type="ARBA" id="ARBA00012770"/>
    </source>
</evidence>
<proteinExistence type="predicted"/>
<evidence type="ECO:0000256" key="4">
    <source>
        <dbReference type="ARBA" id="ARBA00022679"/>
    </source>
</evidence>
<dbReference type="InterPro" id="IPR025807">
    <property type="entry name" value="Adrift-typ_MeTrfase"/>
</dbReference>
<evidence type="ECO:0000256" key="5">
    <source>
        <dbReference type="ARBA" id="ARBA00022691"/>
    </source>
</evidence>
<protein>
    <recommendedName>
        <fullName evidence="2">Cap-specific mRNA (nucleoside-2'-O-)-methyltransferase 2</fullName>
        <ecNumber evidence="1">2.1.1.296</ecNumber>
    </recommendedName>
</protein>
<evidence type="ECO:0000256" key="6">
    <source>
        <dbReference type="ARBA" id="ARBA00049477"/>
    </source>
</evidence>
<dbReference type="PROSITE" id="PS51614">
    <property type="entry name" value="SAM_MT_ADRIFT"/>
    <property type="match status" value="1"/>
</dbReference>
<dbReference type="PANTHER" id="PTHR16121:SF2">
    <property type="entry name" value="CAP-SPECIFIC MRNA (NUCLEOSIDE-2'-O-)-METHYLTRANSFERASE 2"/>
    <property type="match status" value="1"/>
</dbReference>
<reference evidence="9 10" key="1">
    <citation type="submission" date="2022-01" db="EMBL/GenBank/DDBJ databases">
        <title>A chromosomal length assembly of Cordylochernes scorpioides.</title>
        <authorList>
            <person name="Zeh D."/>
            <person name="Zeh J."/>
        </authorList>
    </citation>
    <scope>NUCLEOTIDE SEQUENCE [LARGE SCALE GENOMIC DNA]</scope>
    <source>
        <strain evidence="9">IN4F17</strain>
        <tissue evidence="9">Whole Body</tissue>
    </source>
</reference>
<feature type="binding site" evidence="7">
    <location>
        <position position="205"/>
    </location>
    <ligand>
        <name>S-adenosyl-L-methionine</name>
        <dbReference type="ChEBI" id="CHEBI:59789"/>
    </ligand>
</feature>
<dbReference type="Proteomes" id="UP001235939">
    <property type="component" value="Chromosome 11"/>
</dbReference>
<evidence type="ECO:0000259" key="8">
    <source>
        <dbReference type="PROSITE" id="PS51614"/>
    </source>
</evidence>
<gene>
    <name evidence="9" type="ORF">LAZ67_11003357</name>
</gene>
<evidence type="ECO:0000313" key="9">
    <source>
        <dbReference type="EMBL" id="UYV74389.1"/>
    </source>
</evidence>
<feature type="binding site" evidence="7">
    <location>
        <position position="118"/>
    </location>
    <ligand>
        <name>S-adenosyl-L-methionine</name>
        <dbReference type="ChEBI" id="CHEBI:59789"/>
    </ligand>
</feature>
<keyword evidence="3 7" id="KW-0489">Methyltransferase</keyword>
<feature type="domain" description="Adrift-type SAM-dependent 2'-O-MTase" evidence="8">
    <location>
        <begin position="84"/>
        <end position="292"/>
    </location>
</feature>
<dbReference type="SUPFAM" id="SSF53335">
    <property type="entry name" value="S-adenosyl-L-methionine-dependent methyltransferases"/>
    <property type="match status" value="1"/>
</dbReference>
<name>A0ABY6L0J5_9ARAC</name>
<dbReference type="Gene3D" id="3.40.50.12760">
    <property type="match status" value="1"/>
</dbReference>
<evidence type="ECO:0000256" key="7">
    <source>
        <dbReference type="PROSITE-ProRule" id="PRU00946"/>
    </source>
</evidence>
<evidence type="ECO:0000256" key="3">
    <source>
        <dbReference type="ARBA" id="ARBA00022603"/>
    </source>
</evidence>
<dbReference type="EC" id="2.1.1.296" evidence="1"/>
<accession>A0ABY6L0J5</accession>
<keyword evidence="5 7" id="KW-0949">S-adenosyl-L-methionine</keyword>
<dbReference type="PANTHER" id="PTHR16121">
    <property type="entry name" value="CAP-SPECIFIC MRNA (NUCLEOSIDE-2'-O-)-METHYLTRANSFERASE 1-RELATED"/>
    <property type="match status" value="1"/>
</dbReference>
<evidence type="ECO:0000256" key="2">
    <source>
        <dbReference type="ARBA" id="ARBA00021134"/>
    </source>
</evidence>
<keyword evidence="10" id="KW-1185">Reference proteome</keyword>
<organism evidence="9 10">
    <name type="scientific">Cordylochernes scorpioides</name>
    <dbReference type="NCBI Taxonomy" id="51811"/>
    <lineage>
        <taxon>Eukaryota</taxon>
        <taxon>Metazoa</taxon>
        <taxon>Ecdysozoa</taxon>
        <taxon>Arthropoda</taxon>
        <taxon>Chelicerata</taxon>
        <taxon>Arachnida</taxon>
        <taxon>Pseudoscorpiones</taxon>
        <taxon>Cheliferoidea</taxon>
        <taxon>Chernetidae</taxon>
        <taxon>Cordylochernes</taxon>
    </lineage>
</organism>
<comment type="catalytic activity">
    <reaction evidence="6">
        <text>a 5'-end (N(7)-methyl 5'-triphosphoguanosine)-(2'-O-methyl-ribonucleoside)-(ribonucleotide) in mRNA + S-adenosyl-L-methionine = a 5'-end (N(7)-methyl 5'-triphosphoguanosine)-(2'-O-methyl-ribonucleoside)-(2'-O-methyl-ribonucleotide) in mRNA + S-adenosyl-L-homocysteine + H(+)</text>
        <dbReference type="Rhea" id="RHEA:67024"/>
        <dbReference type="Rhea" id="RHEA-COMP:17169"/>
        <dbReference type="Rhea" id="RHEA-COMP:17170"/>
        <dbReference type="ChEBI" id="CHEBI:15378"/>
        <dbReference type="ChEBI" id="CHEBI:57856"/>
        <dbReference type="ChEBI" id="CHEBI:59789"/>
        <dbReference type="ChEBI" id="CHEBI:167612"/>
        <dbReference type="ChEBI" id="CHEBI:167614"/>
        <dbReference type="EC" id="2.1.1.296"/>
    </reaction>
</comment>
<dbReference type="EMBL" id="CP092873">
    <property type="protein sequence ID" value="UYV74389.1"/>
    <property type="molecule type" value="Genomic_DNA"/>
</dbReference>
<keyword evidence="4 7" id="KW-0808">Transferase</keyword>
<dbReference type="InterPro" id="IPR029063">
    <property type="entry name" value="SAM-dependent_MTases_sf"/>
</dbReference>
<sequence>MADIEKYFNKKFTFSKYNLPPCNNENTYVEEKWTDPHLEKLKAELNNTKSLLNDKEVNHWRKHTDFTNRAGYVLDTIKCCYKITLLTQAWCKFYEILHSYGLVDTLFFRSLHICEAPGAFINALEFYLDSKRQNHMWQWVGNTLNPYYEGHSMSTAVFDDRFILPTYPCWNFGPNNTGDIMDPGFLDSLMEQVQANGPFHLVTADGSVDCQNLPDQQETLVAGLHFAEVVIALHCLAPNGNLVVKKFTLLECDSVCLTFLLTCLFNKVNVFKPVTSKPGNSEVYVICQGFRATEASMILPILRENLIKAVAYFYPP</sequence>
<dbReference type="InterPro" id="IPR002877">
    <property type="entry name" value="RNA_MeTrfase_FtsJ_dom"/>
</dbReference>
<dbReference type="InterPro" id="IPR050851">
    <property type="entry name" value="mRNA_Cap_2O-Ribose_MeTrfase"/>
</dbReference>
<feature type="binding site" evidence="7">
    <location>
        <position position="137"/>
    </location>
    <ligand>
        <name>S-adenosyl-L-methionine</name>
        <dbReference type="ChEBI" id="CHEBI:59789"/>
    </ligand>
</feature>